<feature type="domain" description="HTH iclR-type" evidence="4">
    <location>
        <begin position="8"/>
        <end position="68"/>
    </location>
</feature>
<dbReference type="Proteomes" id="UP000547528">
    <property type="component" value="Unassembled WGS sequence"/>
</dbReference>
<dbReference type="GO" id="GO:0003700">
    <property type="term" value="F:DNA-binding transcription factor activity"/>
    <property type="evidence" value="ECO:0007669"/>
    <property type="project" value="TreeGrafter"/>
</dbReference>
<dbReference type="GO" id="GO:0003677">
    <property type="term" value="F:DNA binding"/>
    <property type="evidence" value="ECO:0007669"/>
    <property type="project" value="UniProtKB-KW"/>
</dbReference>
<dbReference type="Pfam" id="PF01614">
    <property type="entry name" value="IclR_C"/>
    <property type="match status" value="1"/>
</dbReference>
<evidence type="ECO:0000313" key="6">
    <source>
        <dbReference type="EMBL" id="MBB3666538.1"/>
    </source>
</evidence>
<dbReference type="Gene3D" id="3.30.450.40">
    <property type="match status" value="1"/>
</dbReference>
<evidence type="ECO:0000256" key="1">
    <source>
        <dbReference type="ARBA" id="ARBA00023015"/>
    </source>
</evidence>
<dbReference type="SMART" id="SM00346">
    <property type="entry name" value="HTH_ICLR"/>
    <property type="match status" value="1"/>
</dbReference>
<dbReference type="GO" id="GO:0045892">
    <property type="term" value="P:negative regulation of DNA-templated transcription"/>
    <property type="evidence" value="ECO:0007669"/>
    <property type="project" value="TreeGrafter"/>
</dbReference>
<keyword evidence="2 6" id="KW-0238">DNA-binding</keyword>
<dbReference type="InterPro" id="IPR029016">
    <property type="entry name" value="GAF-like_dom_sf"/>
</dbReference>
<dbReference type="RefSeq" id="WP_183356977.1">
    <property type="nucleotide sequence ID" value="NZ_BAABKR010000004.1"/>
</dbReference>
<comment type="caution">
    <text evidence="6">The sequence shown here is derived from an EMBL/GenBank/DDBJ whole genome shotgun (WGS) entry which is preliminary data.</text>
</comment>
<evidence type="ECO:0000259" key="4">
    <source>
        <dbReference type="PROSITE" id="PS51077"/>
    </source>
</evidence>
<evidence type="ECO:0000256" key="2">
    <source>
        <dbReference type="ARBA" id="ARBA00023125"/>
    </source>
</evidence>
<dbReference type="InterPro" id="IPR036388">
    <property type="entry name" value="WH-like_DNA-bd_sf"/>
</dbReference>
<dbReference type="PROSITE" id="PS51078">
    <property type="entry name" value="ICLR_ED"/>
    <property type="match status" value="1"/>
</dbReference>
<keyword evidence="7" id="KW-1185">Reference proteome</keyword>
<dbReference type="PANTHER" id="PTHR30136">
    <property type="entry name" value="HELIX-TURN-HELIX TRANSCRIPTIONAL REGULATOR, ICLR FAMILY"/>
    <property type="match status" value="1"/>
</dbReference>
<accession>A0A7W5TSG8</accession>
<dbReference type="InterPro" id="IPR050707">
    <property type="entry name" value="HTH_MetabolicPath_Reg"/>
</dbReference>
<dbReference type="Pfam" id="PF09339">
    <property type="entry name" value="HTH_IclR"/>
    <property type="match status" value="1"/>
</dbReference>
<dbReference type="SUPFAM" id="SSF55781">
    <property type="entry name" value="GAF domain-like"/>
    <property type="match status" value="1"/>
</dbReference>
<feature type="domain" description="IclR-ED" evidence="5">
    <location>
        <begin position="69"/>
        <end position="244"/>
    </location>
</feature>
<dbReference type="InterPro" id="IPR005471">
    <property type="entry name" value="Tscrpt_reg_IclR_N"/>
</dbReference>
<evidence type="ECO:0000259" key="5">
    <source>
        <dbReference type="PROSITE" id="PS51078"/>
    </source>
</evidence>
<gene>
    <name evidence="6" type="ORF">FHX47_000131</name>
</gene>
<keyword evidence="3" id="KW-0804">Transcription</keyword>
<organism evidence="6 7">
    <name type="scientific">Garicola koreensis</name>
    <dbReference type="NCBI Taxonomy" id="1262554"/>
    <lineage>
        <taxon>Bacteria</taxon>
        <taxon>Bacillati</taxon>
        <taxon>Actinomycetota</taxon>
        <taxon>Actinomycetes</taxon>
        <taxon>Micrococcales</taxon>
        <taxon>Micrococcaceae</taxon>
        <taxon>Garicola</taxon>
    </lineage>
</organism>
<dbReference type="InterPro" id="IPR014757">
    <property type="entry name" value="Tscrpt_reg_IclR_C"/>
</dbReference>
<evidence type="ECO:0000313" key="7">
    <source>
        <dbReference type="Proteomes" id="UP000547528"/>
    </source>
</evidence>
<name>A0A7W5TSG8_9MICC</name>
<dbReference type="AlphaFoldDB" id="A0A7W5TSG8"/>
<dbReference type="PROSITE" id="PS51077">
    <property type="entry name" value="HTH_ICLR"/>
    <property type="match status" value="1"/>
</dbReference>
<dbReference type="Gene3D" id="1.10.10.10">
    <property type="entry name" value="Winged helix-like DNA-binding domain superfamily/Winged helix DNA-binding domain"/>
    <property type="match status" value="1"/>
</dbReference>
<dbReference type="EMBL" id="JACIBT010000001">
    <property type="protein sequence ID" value="MBB3666538.1"/>
    <property type="molecule type" value="Genomic_DNA"/>
</dbReference>
<dbReference type="PANTHER" id="PTHR30136:SF24">
    <property type="entry name" value="HTH-TYPE TRANSCRIPTIONAL REPRESSOR ALLR"/>
    <property type="match status" value="1"/>
</dbReference>
<reference evidence="6 7" key="1">
    <citation type="submission" date="2020-08" db="EMBL/GenBank/DDBJ databases">
        <title>Sequencing the genomes of 1000 actinobacteria strains.</title>
        <authorList>
            <person name="Klenk H.-P."/>
        </authorList>
    </citation>
    <scope>NUCLEOTIDE SEQUENCE [LARGE SCALE GENOMIC DNA]</scope>
    <source>
        <strain evidence="6 7">DSM 28238</strain>
    </source>
</reference>
<dbReference type="SUPFAM" id="SSF46785">
    <property type="entry name" value="Winged helix' DNA-binding domain"/>
    <property type="match status" value="1"/>
</dbReference>
<protein>
    <submittedName>
        <fullName evidence="6">DNA-binding IclR family transcriptional regulator</fullName>
    </submittedName>
</protein>
<keyword evidence="1" id="KW-0805">Transcription regulation</keyword>
<evidence type="ECO:0000256" key="3">
    <source>
        <dbReference type="ARBA" id="ARBA00023163"/>
    </source>
</evidence>
<proteinExistence type="predicted"/>
<dbReference type="InterPro" id="IPR036390">
    <property type="entry name" value="WH_DNA-bd_sf"/>
</dbReference>
<sequence length="245" mass="26463">MANSPTGDALLDRLLRLFEALEAHPRLHPGELADRADLPRTTGYRLIQELTSRGLLSRSDAGEIEIGQRLWEFAQGAPISRTLRQSSLPYMQDVNAVVCHTTQLAVLEGSRVLIVERLSQHGAVVNPAEVAGTMPAHLTSMGHVLLAFAPAQVAAEWLQAHARTVEAERPQLRRELAEAKTRGYASLGGVINSETTGISVPILNSGGHAEAALTIVVPRSSPNIPTFLMALQTAARGISRALRRR</sequence>